<accession>A0A5E4Z348</accession>
<evidence type="ECO:0000259" key="8">
    <source>
        <dbReference type="Pfam" id="PF00501"/>
    </source>
</evidence>
<dbReference type="PANTHER" id="PTHR43767:SF8">
    <property type="entry name" value="LONG-CHAIN-FATTY-ACID--COA LIGASE"/>
    <property type="match status" value="1"/>
</dbReference>
<sequence>MSGIYHRIDGVTYCPPDLAQRYFASNAWVDTTLGDALRATAARVPQRPAYLSDEATLSFAELDARSERLGAALIELGLRPGDRAIFQMGTTVDTVVALMGAYKAGVVPVCAVPQYREVEIGQLVLQSEARGYFVQADFSAFDLVGFAHQMMARHPSLEHLLVARGKPTEQNDPADKGYHAVECLINAMPLERARNVLADLHIGSEDVLSFQLSGGTTGVPKIIPRFHAEYIGHSLTWMRHIGMTEHSRMIWSLPLLHNAGQLYVLASTVATGMTTVLMPRVDIARMLTLIETHRVTHGLSIGPVAPQMIAYKDVRKHDLSSLQLFGTMSRADSLEAHLGVPCFNLYGTTEGLLMGAGPHLPAALHHHTQGLSGCDDDDIRVLFPGTDTPAEDGTAGELCFRGPSSLRGYYKAPEATAQTLTPDGFVRTGDMVTEKVIDGVRCFAFEGRLRDNINRGGEKIGCEEVEAFVSHHPAVADAKLVAMPDPLYGERGCVYLILRPGHVAPSVPELAEFLVGHGLAKFKCPERIEAVDEFPVTRVGKVDKASLRAAIAARLAAETAGIAPYDAAQTAKADA</sequence>
<feature type="domain" description="AMP-dependent synthetase/ligase" evidence="8">
    <location>
        <begin position="38"/>
        <end position="410"/>
    </location>
</feature>
<dbReference type="Proteomes" id="UP000382577">
    <property type="component" value="Unassembled WGS sequence"/>
</dbReference>
<evidence type="ECO:0000256" key="7">
    <source>
        <dbReference type="ARBA" id="ARBA00042773"/>
    </source>
</evidence>
<dbReference type="Pfam" id="PF00501">
    <property type="entry name" value="AMP-binding"/>
    <property type="match status" value="1"/>
</dbReference>
<comment type="pathway">
    <text evidence="2">Lipid metabolism; fatty acid beta-oxidation.</text>
</comment>
<evidence type="ECO:0000256" key="1">
    <source>
        <dbReference type="ARBA" id="ARBA00004170"/>
    </source>
</evidence>
<organism evidence="10 11">
    <name type="scientific">Pandoraea fibrosis</name>
    <dbReference type="NCBI Taxonomy" id="1891094"/>
    <lineage>
        <taxon>Bacteria</taxon>
        <taxon>Pseudomonadati</taxon>
        <taxon>Pseudomonadota</taxon>
        <taxon>Betaproteobacteria</taxon>
        <taxon>Burkholderiales</taxon>
        <taxon>Burkholderiaceae</taxon>
        <taxon>Pandoraea</taxon>
    </lineage>
</organism>
<evidence type="ECO:0000256" key="2">
    <source>
        <dbReference type="ARBA" id="ARBA00005005"/>
    </source>
</evidence>
<gene>
    <name evidence="10" type="ORF">PFI31113_04957</name>
</gene>
<evidence type="ECO:0000259" key="9">
    <source>
        <dbReference type="Pfam" id="PF13193"/>
    </source>
</evidence>
<name>A0A5E4Z348_9BURK</name>
<dbReference type="EC" id="6.2.1.3" evidence="5"/>
<dbReference type="InterPro" id="IPR000873">
    <property type="entry name" value="AMP-dep_synth/lig_dom"/>
</dbReference>
<dbReference type="OrthoDB" id="9766486at2"/>
<dbReference type="EMBL" id="CABPRW010000022">
    <property type="protein sequence ID" value="VVE55147.1"/>
    <property type="molecule type" value="Genomic_DNA"/>
</dbReference>
<dbReference type="Pfam" id="PF13193">
    <property type="entry name" value="AMP-binding_C"/>
    <property type="match status" value="1"/>
</dbReference>
<dbReference type="PANTHER" id="PTHR43767">
    <property type="entry name" value="LONG-CHAIN-FATTY-ACID--COA LIGASE"/>
    <property type="match status" value="1"/>
</dbReference>
<dbReference type="Gene3D" id="3.30.300.30">
    <property type="match status" value="1"/>
</dbReference>
<evidence type="ECO:0000256" key="6">
    <source>
        <dbReference type="ARBA" id="ARBA00039545"/>
    </source>
</evidence>
<dbReference type="PROSITE" id="PS00455">
    <property type="entry name" value="AMP_BINDING"/>
    <property type="match status" value="1"/>
</dbReference>
<keyword evidence="4" id="KW-0472">Membrane</keyword>
<dbReference type="InterPro" id="IPR020845">
    <property type="entry name" value="AMP-binding_CS"/>
</dbReference>
<dbReference type="InterPro" id="IPR050237">
    <property type="entry name" value="ATP-dep_AMP-bd_enzyme"/>
</dbReference>
<evidence type="ECO:0000313" key="11">
    <source>
        <dbReference type="Proteomes" id="UP000382577"/>
    </source>
</evidence>
<evidence type="ECO:0000256" key="4">
    <source>
        <dbReference type="ARBA" id="ARBA00023136"/>
    </source>
</evidence>
<protein>
    <recommendedName>
        <fullName evidence="6">Long-chain-fatty-acid--CoA ligase</fullName>
        <ecNumber evidence="5">6.2.1.3</ecNumber>
    </recommendedName>
    <alternativeName>
        <fullName evidence="7">Long-chain acyl-CoA synthetase</fullName>
    </alternativeName>
</protein>
<keyword evidence="3" id="KW-0436">Ligase</keyword>
<evidence type="ECO:0000313" key="10">
    <source>
        <dbReference type="EMBL" id="VVE55147.1"/>
    </source>
</evidence>
<evidence type="ECO:0000256" key="3">
    <source>
        <dbReference type="ARBA" id="ARBA00022598"/>
    </source>
</evidence>
<feature type="domain" description="AMP-binding enzyme C-terminal" evidence="9">
    <location>
        <begin position="464"/>
        <end position="541"/>
    </location>
</feature>
<dbReference type="InterPro" id="IPR025110">
    <property type="entry name" value="AMP-bd_C"/>
</dbReference>
<dbReference type="GO" id="GO:0016020">
    <property type="term" value="C:membrane"/>
    <property type="evidence" value="ECO:0007669"/>
    <property type="project" value="UniProtKB-SubCell"/>
</dbReference>
<dbReference type="InterPro" id="IPR045851">
    <property type="entry name" value="AMP-bd_C_sf"/>
</dbReference>
<dbReference type="GO" id="GO:0004467">
    <property type="term" value="F:long-chain fatty acid-CoA ligase activity"/>
    <property type="evidence" value="ECO:0007669"/>
    <property type="project" value="UniProtKB-EC"/>
</dbReference>
<dbReference type="Gene3D" id="3.40.50.980">
    <property type="match status" value="2"/>
</dbReference>
<dbReference type="Gene3D" id="2.30.38.10">
    <property type="entry name" value="Luciferase, Domain 3"/>
    <property type="match status" value="1"/>
</dbReference>
<proteinExistence type="predicted"/>
<evidence type="ECO:0000256" key="5">
    <source>
        <dbReference type="ARBA" id="ARBA00026121"/>
    </source>
</evidence>
<reference evidence="10 11" key="1">
    <citation type="submission" date="2019-08" db="EMBL/GenBank/DDBJ databases">
        <authorList>
            <person name="Peeters C."/>
        </authorList>
    </citation>
    <scope>NUCLEOTIDE SEQUENCE [LARGE SCALE GENOMIC DNA]</scope>
    <source>
        <strain evidence="10 11">LMG 31113</strain>
    </source>
</reference>
<dbReference type="AlphaFoldDB" id="A0A5E4Z348"/>
<comment type="subcellular location">
    <subcellularLocation>
        <location evidence="1">Membrane</location>
        <topology evidence="1">Peripheral membrane protein</topology>
    </subcellularLocation>
</comment>
<dbReference type="SUPFAM" id="SSF56801">
    <property type="entry name" value="Acetyl-CoA synthetase-like"/>
    <property type="match status" value="1"/>
</dbReference>
<dbReference type="RefSeq" id="WP_150601141.1">
    <property type="nucleotide sequence ID" value="NZ_CABPRW010000022.1"/>
</dbReference>